<dbReference type="RefSeq" id="WP_344922595.1">
    <property type="nucleotide sequence ID" value="NZ_BAABAQ010000017.1"/>
</dbReference>
<organism evidence="2 3">
    <name type="scientific">Streptosporangium oxazolinicum</name>
    <dbReference type="NCBI Taxonomy" id="909287"/>
    <lineage>
        <taxon>Bacteria</taxon>
        <taxon>Bacillati</taxon>
        <taxon>Actinomycetota</taxon>
        <taxon>Actinomycetes</taxon>
        <taxon>Streptosporangiales</taxon>
        <taxon>Streptosporangiaceae</taxon>
        <taxon>Streptosporangium</taxon>
    </lineage>
</organism>
<dbReference type="Proteomes" id="UP001501251">
    <property type="component" value="Unassembled WGS sequence"/>
</dbReference>
<keyword evidence="3" id="KW-1185">Reference proteome</keyword>
<comment type="caution">
    <text evidence="2">The sequence shown here is derived from an EMBL/GenBank/DDBJ whole genome shotgun (WGS) entry which is preliminary data.</text>
</comment>
<sequence length="413" mass="44993">MTIAAHDADERRIAARALLADPVLTAHRHSEQLALVRKHSGALKSTFARLLGYALVVETGFARLVKTPLSPDAPVRPARRPSGGEFTPRAYAYLALVCAGLLASDVGEQVLVSQLVEQIRADAATTGITIDDTLAERRDLVAAIDFLLAWGVLTETDGSVVAWGERREEALLTVNRSLLPHLVARPLYPLARPELLWADDPNVPDQPRRSLRRKLVENPVVHRGDLSEAERDVLSRERTELTRILEESFGLGLEVRAEGALAYDADERLTDVAFPGTGTVRQAALLLLDALIEVLEPKATGQVILDGRAVTGVLAPWQVVDDKLGDLALRHAKAWRSDVVNDPARFRDEVVHLLASVGLATVVTEGVVVHPAAARYRPSVRDVSATTRAKRRLGADPQEMQDPLFTDETGETA</sequence>
<evidence type="ECO:0000256" key="1">
    <source>
        <dbReference type="SAM" id="MobiDB-lite"/>
    </source>
</evidence>
<evidence type="ECO:0000313" key="2">
    <source>
        <dbReference type="EMBL" id="GAA4207214.1"/>
    </source>
</evidence>
<dbReference type="Pfam" id="PF09661">
    <property type="entry name" value="DUF2398"/>
    <property type="match status" value="1"/>
</dbReference>
<proteinExistence type="predicted"/>
<dbReference type="NCBIfam" id="TIGR02678">
    <property type="entry name" value="TIGR02678 family protein"/>
    <property type="match status" value="1"/>
</dbReference>
<evidence type="ECO:0008006" key="4">
    <source>
        <dbReference type="Google" id="ProtNLM"/>
    </source>
</evidence>
<gene>
    <name evidence="2" type="ORF">GCM10022252_70550</name>
</gene>
<dbReference type="InterPro" id="IPR013494">
    <property type="entry name" value="CHP02678"/>
</dbReference>
<feature type="region of interest" description="Disordered" evidence="1">
    <location>
        <begin position="386"/>
        <end position="413"/>
    </location>
</feature>
<protein>
    <recommendedName>
        <fullName evidence="4">TIGR02678 family protein</fullName>
    </recommendedName>
</protein>
<accession>A0ABP8BHR8</accession>
<evidence type="ECO:0000313" key="3">
    <source>
        <dbReference type="Proteomes" id="UP001501251"/>
    </source>
</evidence>
<name>A0ABP8BHR8_9ACTN</name>
<dbReference type="EMBL" id="BAABAQ010000017">
    <property type="protein sequence ID" value="GAA4207214.1"/>
    <property type="molecule type" value="Genomic_DNA"/>
</dbReference>
<reference evidence="3" key="1">
    <citation type="journal article" date="2019" name="Int. J. Syst. Evol. Microbiol.">
        <title>The Global Catalogue of Microorganisms (GCM) 10K type strain sequencing project: providing services to taxonomists for standard genome sequencing and annotation.</title>
        <authorList>
            <consortium name="The Broad Institute Genomics Platform"/>
            <consortium name="The Broad Institute Genome Sequencing Center for Infectious Disease"/>
            <person name="Wu L."/>
            <person name="Ma J."/>
        </authorList>
    </citation>
    <scope>NUCLEOTIDE SEQUENCE [LARGE SCALE GENOMIC DNA]</scope>
    <source>
        <strain evidence="3">JCM 17388</strain>
    </source>
</reference>